<feature type="transmembrane region" description="Helical" evidence="7">
    <location>
        <begin position="228"/>
        <end position="248"/>
    </location>
</feature>
<feature type="transmembrane region" description="Helical" evidence="7">
    <location>
        <begin position="335"/>
        <end position="361"/>
    </location>
</feature>
<feature type="transmembrane region" description="Helical" evidence="7">
    <location>
        <begin position="44"/>
        <end position="64"/>
    </location>
</feature>
<accession>A0A4R1XVX5</accession>
<organism evidence="8 9">
    <name type="scientific">Acinetobacter calcoaceticus</name>
    <dbReference type="NCBI Taxonomy" id="471"/>
    <lineage>
        <taxon>Bacteria</taxon>
        <taxon>Pseudomonadati</taxon>
        <taxon>Pseudomonadota</taxon>
        <taxon>Gammaproteobacteria</taxon>
        <taxon>Moraxellales</taxon>
        <taxon>Moraxellaceae</taxon>
        <taxon>Acinetobacter</taxon>
        <taxon>Acinetobacter calcoaceticus/baumannii complex</taxon>
    </lineage>
</organism>
<evidence type="ECO:0000256" key="5">
    <source>
        <dbReference type="ARBA" id="ARBA00022989"/>
    </source>
</evidence>
<dbReference type="SUPFAM" id="SSF118215">
    <property type="entry name" value="Proton glutamate symport protein"/>
    <property type="match status" value="1"/>
</dbReference>
<dbReference type="EMBL" id="SLVJ01000013">
    <property type="protein sequence ID" value="TCM66405.1"/>
    <property type="molecule type" value="Genomic_DNA"/>
</dbReference>
<evidence type="ECO:0000256" key="4">
    <source>
        <dbReference type="ARBA" id="ARBA00022692"/>
    </source>
</evidence>
<feature type="transmembrane region" description="Helical" evidence="7">
    <location>
        <begin position="76"/>
        <end position="99"/>
    </location>
</feature>
<keyword evidence="6 7" id="KW-0472">Membrane</keyword>
<dbReference type="Proteomes" id="UP000294963">
    <property type="component" value="Unassembled WGS sequence"/>
</dbReference>
<dbReference type="InterPro" id="IPR036458">
    <property type="entry name" value="Na:dicarbo_symporter_sf"/>
</dbReference>
<evidence type="ECO:0000313" key="8">
    <source>
        <dbReference type="EMBL" id="TCM66405.1"/>
    </source>
</evidence>
<evidence type="ECO:0000256" key="3">
    <source>
        <dbReference type="ARBA" id="ARBA00022475"/>
    </source>
</evidence>
<feature type="transmembrane region" description="Helical" evidence="7">
    <location>
        <begin position="136"/>
        <end position="162"/>
    </location>
</feature>
<evidence type="ECO:0000256" key="1">
    <source>
        <dbReference type="ARBA" id="ARBA00004651"/>
    </source>
</evidence>
<dbReference type="PANTHER" id="PTHR42865">
    <property type="entry name" value="PROTON/GLUTAMATE-ASPARTATE SYMPORTER"/>
    <property type="match status" value="1"/>
</dbReference>
<sequence>MKRIWKFYVETSFMAKMTTGFVLGIVVGILLGPKSSVLYPLGKLFLNLLQMIVIPLVILPLIVAVNNSNPKELGRIGLKIFPFYLVSTAVAVVLGIILAKWTHPGVGLTLPNTANVVAPESPSFVNTLLNMVPTNIFQALSSGDLLAIVFITIVGGLAILFLRHSEDENQRRSGDLLFHVLEGCNEVVTKILSGVLLYAPIGVFGITANTFGSQGIDLVIALSKFIGTSYLGVILLITVIFPIFLKIFGVKVIRFYKDIKEAMLTAFVTSSSVGTLPVSLRCAEKAGISPKVSRLTLPLGLAFNLNGTALRFGVAVIFASEIVGITLSIPDLATIVIISTLAAVGTAGVPGAGLIGMSIVFSQANLPIEIVALTAGVNVILDMIFTTGNVVGDLVGAKIVDQSERKAGIEEEETVELPPSVST</sequence>
<comment type="caution">
    <text evidence="8">The sequence shown here is derived from an EMBL/GenBank/DDBJ whole genome shotgun (WGS) entry which is preliminary data.</text>
</comment>
<dbReference type="Pfam" id="PF00375">
    <property type="entry name" value="SDF"/>
    <property type="match status" value="1"/>
</dbReference>
<feature type="transmembrane region" description="Helical" evidence="7">
    <location>
        <begin position="12"/>
        <end position="32"/>
    </location>
</feature>
<keyword evidence="3" id="KW-1003">Cell membrane</keyword>
<dbReference type="GO" id="GO:0015293">
    <property type="term" value="F:symporter activity"/>
    <property type="evidence" value="ECO:0007669"/>
    <property type="project" value="UniProtKB-KW"/>
</dbReference>
<dbReference type="AlphaFoldDB" id="A0A4R1XVX5"/>
<evidence type="ECO:0000256" key="7">
    <source>
        <dbReference type="SAM" id="Phobius"/>
    </source>
</evidence>
<dbReference type="PRINTS" id="PR00173">
    <property type="entry name" value="EDTRNSPORT"/>
</dbReference>
<gene>
    <name evidence="8" type="ORF">EC844_1135</name>
</gene>
<dbReference type="PANTHER" id="PTHR42865:SF7">
    <property type="entry name" value="PROTON_GLUTAMATE-ASPARTATE SYMPORTER"/>
    <property type="match status" value="1"/>
</dbReference>
<evidence type="ECO:0000256" key="6">
    <source>
        <dbReference type="ARBA" id="ARBA00023136"/>
    </source>
</evidence>
<keyword evidence="5 7" id="KW-1133">Transmembrane helix</keyword>
<dbReference type="GO" id="GO:0005886">
    <property type="term" value="C:plasma membrane"/>
    <property type="evidence" value="ECO:0007669"/>
    <property type="project" value="UniProtKB-SubCell"/>
</dbReference>
<evidence type="ECO:0000256" key="2">
    <source>
        <dbReference type="ARBA" id="ARBA00022448"/>
    </source>
</evidence>
<evidence type="ECO:0000313" key="9">
    <source>
        <dbReference type="Proteomes" id="UP000294963"/>
    </source>
</evidence>
<reference evidence="8 9" key="1">
    <citation type="submission" date="2019-03" db="EMBL/GenBank/DDBJ databases">
        <title>Genomic analyses of the natural microbiome of Caenorhabditis elegans.</title>
        <authorList>
            <person name="Samuel B."/>
        </authorList>
    </citation>
    <scope>NUCLEOTIDE SEQUENCE [LARGE SCALE GENOMIC DNA]</scope>
    <source>
        <strain evidence="8 9">JUb89</strain>
    </source>
</reference>
<keyword evidence="2" id="KW-0813">Transport</keyword>
<keyword evidence="9" id="KW-1185">Reference proteome</keyword>
<comment type="subcellular location">
    <subcellularLocation>
        <location evidence="1">Cell membrane</location>
        <topology evidence="1">Multi-pass membrane protein</topology>
    </subcellularLocation>
</comment>
<name>A0A4R1XVX5_ACICA</name>
<protein>
    <submittedName>
        <fullName evidence="8">Na+/H+-dicarboxylate symporter</fullName>
    </submittedName>
</protein>
<dbReference type="InterPro" id="IPR001991">
    <property type="entry name" value="Na-dicarboxylate_symporter"/>
</dbReference>
<proteinExistence type="predicted"/>
<keyword evidence="4 7" id="KW-0812">Transmembrane</keyword>
<feature type="transmembrane region" description="Helical" evidence="7">
    <location>
        <begin position="195"/>
        <end position="216"/>
    </location>
</feature>
<dbReference type="Gene3D" id="1.10.3860.10">
    <property type="entry name" value="Sodium:dicarboxylate symporter"/>
    <property type="match status" value="1"/>
</dbReference>